<comment type="caution">
    <text evidence="1">The sequence shown here is derived from an EMBL/GenBank/DDBJ whole genome shotgun (WGS) entry which is preliminary data.</text>
</comment>
<name>A0A7W9ZEX1_NOVIT</name>
<evidence type="ECO:0008006" key="3">
    <source>
        <dbReference type="Google" id="ProtNLM"/>
    </source>
</evidence>
<protein>
    <recommendedName>
        <fullName evidence="3">PqqD family protein</fullName>
    </recommendedName>
</protein>
<keyword evidence="2" id="KW-1185">Reference proteome</keyword>
<accession>A0A7W9ZEX1</accession>
<reference evidence="1 2" key="1">
    <citation type="submission" date="2020-08" db="EMBL/GenBank/DDBJ databases">
        <title>Genomic Encyclopedia of Type Strains, Phase IV (KMG-IV): sequencing the most valuable type-strain genomes for metagenomic binning, comparative biology and taxonomic classification.</title>
        <authorList>
            <person name="Goeker M."/>
        </authorList>
    </citation>
    <scope>NUCLEOTIDE SEQUENCE [LARGE SCALE GENOMIC DNA]</scope>
    <source>
        <strain evidence="1 2">DSM 11590</strain>
    </source>
</reference>
<dbReference type="Pfam" id="PF05402">
    <property type="entry name" value="PqqD"/>
    <property type="match status" value="1"/>
</dbReference>
<dbReference type="InterPro" id="IPR008792">
    <property type="entry name" value="PQQD"/>
</dbReference>
<evidence type="ECO:0000313" key="1">
    <source>
        <dbReference type="EMBL" id="MBB6210216.1"/>
    </source>
</evidence>
<dbReference type="RefSeq" id="WP_184263058.1">
    <property type="nucleotide sequence ID" value="NZ_JACIIX010000005.1"/>
</dbReference>
<dbReference type="Gene3D" id="1.10.10.1150">
    <property type="entry name" value="Coenzyme PQQ synthesis protein D (PqqD)"/>
    <property type="match status" value="1"/>
</dbReference>
<sequence length="94" mass="10199">MAFSTETVFVRSPNPLTTEIDGELVMMDVTSGRYFTLDRIGTVIWGHLETPVCFGDLCQSLTERYDAPADTLAADVAALLTSLRDAGLVTLRSA</sequence>
<dbReference type="EMBL" id="JACIIX010000005">
    <property type="protein sequence ID" value="MBB6210216.1"/>
    <property type="molecule type" value="Genomic_DNA"/>
</dbReference>
<dbReference type="AlphaFoldDB" id="A0A7W9ZEX1"/>
<evidence type="ECO:0000313" key="2">
    <source>
        <dbReference type="Proteomes" id="UP000544872"/>
    </source>
</evidence>
<proteinExistence type="predicted"/>
<dbReference type="InterPro" id="IPR041881">
    <property type="entry name" value="PqqD_sf"/>
</dbReference>
<dbReference type="Proteomes" id="UP000544872">
    <property type="component" value="Unassembled WGS sequence"/>
</dbReference>
<gene>
    <name evidence="1" type="ORF">FHS48_001631</name>
</gene>
<organism evidence="1 2">
    <name type="scientific">Novispirillum itersonii</name>
    <name type="common">Aquaspirillum itersonii</name>
    <dbReference type="NCBI Taxonomy" id="189"/>
    <lineage>
        <taxon>Bacteria</taxon>
        <taxon>Pseudomonadati</taxon>
        <taxon>Pseudomonadota</taxon>
        <taxon>Alphaproteobacteria</taxon>
        <taxon>Rhodospirillales</taxon>
        <taxon>Novispirillaceae</taxon>
        <taxon>Novispirillum</taxon>
    </lineage>
</organism>